<gene>
    <name evidence="1" type="ORF">K3G42_025529</name>
</gene>
<reference evidence="1" key="1">
    <citation type="submission" date="2021-08" db="EMBL/GenBank/DDBJ databases">
        <title>The first chromosome-level gecko genome reveals the dynamic sex chromosomes of Neotropical dwarf geckos (Sphaerodactylidae: Sphaerodactylus).</title>
        <authorList>
            <person name="Pinto B.J."/>
            <person name="Keating S.E."/>
            <person name="Gamble T."/>
        </authorList>
    </citation>
    <scope>NUCLEOTIDE SEQUENCE</scope>
    <source>
        <strain evidence="1">TG3544</strain>
    </source>
</reference>
<comment type="caution">
    <text evidence="1">The sequence shown here is derived from an EMBL/GenBank/DDBJ whole genome shotgun (WGS) entry which is preliminary data.</text>
</comment>
<evidence type="ECO:0000313" key="1">
    <source>
        <dbReference type="EMBL" id="KAH8002522.1"/>
    </source>
</evidence>
<protein>
    <submittedName>
        <fullName evidence="1">Uncharacterized protein</fullName>
    </submittedName>
</protein>
<evidence type="ECO:0000313" key="2">
    <source>
        <dbReference type="Proteomes" id="UP000827872"/>
    </source>
</evidence>
<proteinExistence type="predicted"/>
<sequence length="123" mass="13964">MKFPDNDFVGRFCSSGPSSAASWRATALALPAICCCRTCGTRHATVRLSGPAGTVVKYRQRRKLPLLHTIWDSKEMVYCFKECPHNAPRELYLQNCYPLPTKKRHLAQLTSLSLTPFSNWFKN</sequence>
<dbReference type="EMBL" id="CM037621">
    <property type="protein sequence ID" value="KAH8002522.1"/>
    <property type="molecule type" value="Genomic_DNA"/>
</dbReference>
<keyword evidence="2" id="KW-1185">Reference proteome</keyword>
<organism evidence="1 2">
    <name type="scientific">Sphaerodactylus townsendi</name>
    <dbReference type="NCBI Taxonomy" id="933632"/>
    <lineage>
        <taxon>Eukaryota</taxon>
        <taxon>Metazoa</taxon>
        <taxon>Chordata</taxon>
        <taxon>Craniata</taxon>
        <taxon>Vertebrata</taxon>
        <taxon>Euteleostomi</taxon>
        <taxon>Lepidosauria</taxon>
        <taxon>Squamata</taxon>
        <taxon>Bifurcata</taxon>
        <taxon>Gekkota</taxon>
        <taxon>Sphaerodactylidae</taxon>
        <taxon>Sphaerodactylus</taxon>
    </lineage>
</organism>
<dbReference type="Proteomes" id="UP000827872">
    <property type="component" value="Linkage Group LG08"/>
</dbReference>
<accession>A0ACB8FBA3</accession>
<name>A0ACB8FBA3_9SAUR</name>